<name>A0A0H2ZWH8_MYCA1</name>
<protein>
    <submittedName>
        <fullName evidence="2">Uncharacterized protein</fullName>
    </submittedName>
</protein>
<proteinExistence type="predicted"/>
<organism evidence="2 3">
    <name type="scientific">Mycobacterium avium (strain 104)</name>
    <dbReference type="NCBI Taxonomy" id="243243"/>
    <lineage>
        <taxon>Bacteria</taxon>
        <taxon>Bacillati</taxon>
        <taxon>Actinomycetota</taxon>
        <taxon>Actinomycetes</taxon>
        <taxon>Mycobacteriales</taxon>
        <taxon>Mycobacteriaceae</taxon>
        <taxon>Mycobacterium</taxon>
        <taxon>Mycobacterium avium complex (MAC)</taxon>
    </lineage>
</organism>
<dbReference type="AlphaFoldDB" id="A0A0H2ZWH8"/>
<dbReference type="Proteomes" id="UP000001574">
    <property type="component" value="Chromosome"/>
</dbReference>
<reference evidence="2 3" key="1">
    <citation type="submission" date="2006-10" db="EMBL/GenBank/DDBJ databases">
        <authorList>
            <person name="Fleischmann R.D."/>
            <person name="Dodson R.J."/>
            <person name="Haft D.H."/>
            <person name="Merkel J.S."/>
            <person name="Nelson W.C."/>
            <person name="Fraser C.M."/>
        </authorList>
    </citation>
    <scope>NUCLEOTIDE SEQUENCE [LARGE SCALE GENOMIC DNA]</scope>
    <source>
        <strain evidence="2 3">104</strain>
    </source>
</reference>
<sequence length="137" mass="14818">MALPALCISLVIDAPAAWADGVVTYEVVSDFVQVANIEYEDTTGRISNQGVALPWRTDATVRDVRGAPPDGSQVRADWRPNRAPAHWVTVRIIFQGKVICQNTLDIGDATCYGITPRITGAGRHRQSATNTLDGAEK</sequence>
<gene>
    <name evidence="2" type="ordered locus">MAV_5043</name>
</gene>
<feature type="chain" id="PRO_5038849934" evidence="1">
    <location>
        <begin position="20"/>
        <end position="137"/>
    </location>
</feature>
<dbReference type="KEGG" id="mav:MAV_5043"/>
<accession>A0A0H2ZWH8</accession>
<dbReference type="HOGENOM" id="CLU_154528_0_0_11"/>
<keyword evidence="1" id="KW-0732">Signal</keyword>
<dbReference type="Gene3D" id="2.60.40.2880">
    <property type="entry name" value="MmpS1-5, C-terminal soluble domain"/>
    <property type="match status" value="1"/>
</dbReference>
<dbReference type="EMBL" id="CP000479">
    <property type="protein sequence ID" value="ABK66751.1"/>
    <property type="molecule type" value="Genomic_DNA"/>
</dbReference>
<dbReference type="RefSeq" id="WP_011726406.1">
    <property type="nucleotide sequence ID" value="NC_008595.1"/>
</dbReference>
<evidence type="ECO:0000313" key="3">
    <source>
        <dbReference type="Proteomes" id="UP000001574"/>
    </source>
</evidence>
<evidence type="ECO:0000313" key="2">
    <source>
        <dbReference type="EMBL" id="ABK66751.1"/>
    </source>
</evidence>
<dbReference type="InterPro" id="IPR038468">
    <property type="entry name" value="MmpS_C"/>
</dbReference>
<evidence type="ECO:0000256" key="1">
    <source>
        <dbReference type="SAM" id="SignalP"/>
    </source>
</evidence>
<feature type="signal peptide" evidence="1">
    <location>
        <begin position="1"/>
        <end position="19"/>
    </location>
</feature>